<reference evidence="3 5" key="3">
    <citation type="journal article" date="2015" name="BMC Genomics">
        <title>The completed genome sequence of the pathogenic ascomycete fungus Fusarium graminearum.</title>
        <authorList>
            <person name="King R."/>
            <person name="Urban M."/>
            <person name="Hammond-Kosack M.C."/>
            <person name="Hassani-Pak K."/>
            <person name="Hammond-Kosack K.E."/>
        </authorList>
    </citation>
    <scope>NUCLEOTIDE SEQUENCE [LARGE SCALE GENOMIC DNA]</scope>
    <source>
        <strain evidence="5">ATCC MYA-4620 / CBS 123657 / FGSC 9075 / NRRL 31084 / PH-1</strain>
        <strain evidence="3">PH-1</strain>
    </source>
</reference>
<accession>A0A098D624</accession>
<dbReference type="Pfam" id="PF00069">
    <property type="entry name" value="Pkinase"/>
    <property type="match status" value="1"/>
</dbReference>
<sequence>MAEVLWKTRTFVAWGRLVIGYVSIQLRLGDHQMTKEKYAYSTGKAPNQSTTNKHGPNCTNCTIQNCQVAASGAVGALDSTGRLPANRGPNPLCSYTPVTNTHQTHPGASKIRQKSKQFIGRLTQEGTTSGNSNNTRTSNGPKYPPSPVVNKGPRSLPQARSLFQASLTLLFSARAVLIYKQTKVRDLGDKVLEPIVDTLGIGVNLRTRIRRATVRSCYPRYGIDKFLPKDELSKLLTRQSVEKALTKCQKYRKYPSTTRLRNLELEIETICKSPTGSEGEHSNTKSYRKIFVILVLLNKASFVSCFIDGGICDDDLPFCFDCVSDTSKWKCLRRDGHELPTQGFQDLSKNFFKKFMGKQWIVLVPYFGPYDETKDKPQTLMKEQIPPFTFWKGLPEERQGASGEISKTPKTVFAVKCVTKPQGKHEYSILKKFKNNKHNHLISILGAFVQNDVFHIIFPCAQDDLYGYWKKIHSHPSSDELKENLAWLAAQCQGITEGLAFIHRYQTASFKSLLHIDSYPPPSKCFVTVEGGQAKLRLFGRHGDIKPENILYFPRHEGDLRGVLVITDFGCTEFSTKEELNHNRRIDLPNSPTYRAPETDLSPDDSSVTSSYDIWTLGCVFLEFLTWWLGGWAYVQQFAAQRAERDPSWYGGVPGLFRTDFFYAIVEDERGNKIAHVRKGVRKFMDALASNATVKSNAFADKFLYMIRTRMLIIESLKDDGTKNGRASAAGNDTLHNSTVRPQA</sequence>
<dbReference type="InParanoid" id="A0A098D624"/>
<name>A0A098D624_GIBZE</name>
<dbReference type="SMART" id="SM00220">
    <property type="entry name" value="S_TKc"/>
    <property type="match status" value="1"/>
</dbReference>
<reference evidence="4 5" key="1">
    <citation type="journal article" date="2007" name="Science">
        <title>The Fusarium graminearum genome reveals a link between localized polymorphism and pathogen specialization.</title>
        <authorList>
            <person name="Cuomo C.A."/>
            <person name="Gueldener U."/>
            <person name="Xu J.-R."/>
            <person name="Trail F."/>
            <person name="Turgeon B.G."/>
            <person name="Di Pietro A."/>
            <person name="Walton J.D."/>
            <person name="Ma L.-J."/>
            <person name="Baker S.E."/>
            <person name="Rep M."/>
            <person name="Adam G."/>
            <person name="Antoniw J."/>
            <person name="Baldwin T."/>
            <person name="Calvo S.E."/>
            <person name="Chang Y.-L."/>
            <person name="DeCaprio D."/>
            <person name="Gale L.R."/>
            <person name="Gnerre S."/>
            <person name="Goswami R.S."/>
            <person name="Hammond-Kosack K."/>
            <person name="Harris L.J."/>
            <person name="Hilburn K."/>
            <person name="Kennell J.C."/>
            <person name="Kroken S."/>
            <person name="Magnuson J.K."/>
            <person name="Mannhaupt G."/>
            <person name="Mauceli E.W."/>
            <person name="Mewes H.-W."/>
            <person name="Mitterbauer R."/>
            <person name="Muehlbauer G."/>
            <person name="Muensterkoetter M."/>
            <person name="Nelson D."/>
            <person name="O'Donnell K."/>
            <person name="Ouellet T."/>
            <person name="Qi W."/>
            <person name="Quesneville H."/>
            <person name="Roncero M.I.G."/>
            <person name="Seong K.-Y."/>
            <person name="Tetko I.V."/>
            <person name="Urban M."/>
            <person name="Waalwijk C."/>
            <person name="Ward T.J."/>
            <person name="Yao J."/>
            <person name="Birren B.W."/>
            <person name="Kistler H.C."/>
        </authorList>
    </citation>
    <scope>NUCLEOTIDE SEQUENCE [LARGE SCALE GENOMIC DNA]</scope>
    <source>
        <strain evidence="5">ATCC MYA-4620 / CBS 123657 / FGSC 9075 / NRRL 31084 / PH-1</strain>
        <strain evidence="4">PH-1 / ATCC MYA-4620 / FGSC 9075 / NRRL 31084</strain>
    </source>
</reference>
<reference evidence="4" key="4">
    <citation type="submission" date="2017-01" db="UniProtKB">
        <authorList>
            <consortium name="EnsemblFungi"/>
        </authorList>
    </citation>
    <scope>IDENTIFICATION</scope>
    <source>
        <strain evidence="4">PH-1 / ATCC MYA-4620 / FGSC 9075 / NRRL 31084</strain>
    </source>
</reference>
<feature type="region of interest" description="Disordered" evidence="1">
    <location>
        <begin position="585"/>
        <end position="604"/>
    </location>
</feature>
<dbReference type="InterPro" id="IPR011009">
    <property type="entry name" value="Kinase-like_dom_sf"/>
</dbReference>
<dbReference type="SUPFAM" id="SSF56112">
    <property type="entry name" value="Protein kinase-like (PK-like)"/>
    <property type="match status" value="1"/>
</dbReference>
<feature type="region of interest" description="Disordered" evidence="1">
    <location>
        <begin position="725"/>
        <end position="744"/>
    </location>
</feature>
<evidence type="ECO:0000256" key="1">
    <source>
        <dbReference type="SAM" id="MobiDB-lite"/>
    </source>
</evidence>
<dbReference type="PANTHER" id="PTHR24359">
    <property type="entry name" value="SERINE/THREONINE-PROTEIN KINASE SBK1"/>
    <property type="match status" value="1"/>
</dbReference>
<feature type="compositionally biased region" description="Low complexity" evidence="1">
    <location>
        <begin position="126"/>
        <end position="140"/>
    </location>
</feature>
<evidence type="ECO:0000313" key="5">
    <source>
        <dbReference type="Proteomes" id="UP000070720"/>
    </source>
</evidence>
<feature type="compositionally biased region" description="Polar residues" evidence="1">
    <location>
        <begin position="734"/>
        <end position="744"/>
    </location>
</feature>
<evidence type="ECO:0000259" key="2">
    <source>
        <dbReference type="PROSITE" id="PS50011"/>
    </source>
</evidence>
<dbReference type="PROSITE" id="PS50011">
    <property type="entry name" value="PROTEIN_KINASE_DOM"/>
    <property type="match status" value="1"/>
</dbReference>
<dbReference type="EnsemblFungi" id="CEF74399">
    <property type="protein sequence ID" value="CEF74399"/>
    <property type="gene ID" value="FGRRES_02153_M"/>
</dbReference>
<accession>A0A0E0RT24</accession>
<dbReference type="Gene3D" id="1.10.510.10">
    <property type="entry name" value="Transferase(Phosphotransferase) domain 1"/>
    <property type="match status" value="1"/>
</dbReference>
<protein>
    <submittedName>
        <fullName evidence="3">Chromosome 1, complete genome</fullName>
    </submittedName>
</protein>
<dbReference type="VEuPathDB" id="FungiDB:FGRAMPH1_01G05187"/>
<dbReference type="EMBL" id="HG970332">
    <property type="protein sequence ID" value="CEF74399.1"/>
    <property type="molecule type" value="Genomic_DNA"/>
</dbReference>
<gene>
    <name evidence="4" type="primary">FG02153.1</name>
    <name evidence="3" type="ORF">FGRAMPH1_01T05187</name>
</gene>
<dbReference type="InterPro" id="IPR000719">
    <property type="entry name" value="Prot_kinase_dom"/>
</dbReference>
<dbReference type="AlphaFoldDB" id="A0A098D624"/>
<evidence type="ECO:0000313" key="3">
    <source>
        <dbReference type="EMBL" id="CEF74399.1"/>
    </source>
</evidence>
<dbReference type="STRING" id="229533.A0A098D624"/>
<keyword evidence="5" id="KW-1185">Reference proteome</keyword>
<proteinExistence type="predicted"/>
<feature type="region of interest" description="Disordered" evidence="1">
    <location>
        <begin position="123"/>
        <end position="154"/>
    </location>
</feature>
<dbReference type="eggNOG" id="KOG0594">
    <property type="taxonomic scope" value="Eukaryota"/>
</dbReference>
<dbReference type="GO" id="GO:0005524">
    <property type="term" value="F:ATP binding"/>
    <property type="evidence" value="ECO:0007669"/>
    <property type="project" value="InterPro"/>
</dbReference>
<dbReference type="PANTHER" id="PTHR24359:SF37">
    <property type="entry name" value="PROTEIN KINASE DOMAIN-CONTAINING PROTEIN"/>
    <property type="match status" value="1"/>
</dbReference>
<organism evidence="3 5">
    <name type="scientific">Gibberella zeae (strain ATCC MYA-4620 / CBS 123657 / FGSC 9075 / NRRL 31084 / PH-1)</name>
    <name type="common">Wheat head blight fungus</name>
    <name type="synonym">Fusarium graminearum</name>
    <dbReference type="NCBI Taxonomy" id="229533"/>
    <lineage>
        <taxon>Eukaryota</taxon>
        <taxon>Fungi</taxon>
        <taxon>Dikarya</taxon>
        <taxon>Ascomycota</taxon>
        <taxon>Pezizomycotina</taxon>
        <taxon>Sordariomycetes</taxon>
        <taxon>Hypocreomycetidae</taxon>
        <taxon>Hypocreales</taxon>
        <taxon>Nectriaceae</taxon>
        <taxon>Fusarium</taxon>
    </lineage>
</organism>
<reference evidence="4 5" key="2">
    <citation type="journal article" date="2010" name="Nature">
        <title>Comparative genomics reveals mobile pathogenicity chromosomes in Fusarium.</title>
        <authorList>
            <person name="Ma L.J."/>
            <person name="van der Does H.C."/>
            <person name="Borkovich K.A."/>
            <person name="Coleman J.J."/>
            <person name="Daboussi M.J."/>
            <person name="Di Pietro A."/>
            <person name="Dufresne M."/>
            <person name="Freitag M."/>
            <person name="Grabherr M."/>
            <person name="Henrissat B."/>
            <person name="Houterman P.M."/>
            <person name="Kang S."/>
            <person name="Shim W.B."/>
            <person name="Woloshuk C."/>
            <person name="Xie X."/>
            <person name="Xu J.R."/>
            <person name="Antoniw J."/>
            <person name="Baker S.E."/>
            <person name="Bluhm B.H."/>
            <person name="Breakspear A."/>
            <person name="Brown D.W."/>
            <person name="Butchko R.A."/>
            <person name="Chapman S."/>
            <person name="Coulson R."/>
            <person name="Coutinho P.M."/>
            <person name="Danchin E.G."/>
            <person name="Diener A."/>
            <person name="Gale L.R."/>
            <person name="Gardiner D.M."/>
            <person name="Goff S."/>
            <person name="Hammond-Kosack K.E."/>
            <person name="Hilburn K."/>
            <person name="Hua-Van A."/>
            <person name="Jonkers W."/>
            <person name="Kazan K."/>
            <person name="Kodira C.D."/>
            <person name="Koehrsen M."/>
            <person name="Kumar L."/>
            <person name="Lee Y.H."/>
            <person name="Li L."/>
            <person name="Manners J.M."/>
            <person name="Miranda-Saavedra D."/>
            <person name="Mukherjee M."/>
            <person name="Park G."/>
            <person name="Park J."/>
            <person name="Park S.Y."/>
            <person name="Proctor R.H."/>
            <person name="Regev A."/>
            <person name="Ruiz-Roldan M.C."/>
            <person name="Sain D."/>
            <person name="Sakthikumar S."/>
            <person name="Sykes S."/>
            <person name="Schwartz D.C."/>
            <person name="Turgeon B.G."/>
            <person name="Wapinski I."/>
            <person name="Yoder O."/>
            <person name="Young S."/>
            <person name="Zeng Q."/>
            <person name="Zhou S."/>
            <person name="Galagan J."/>
            <person name="Cuomo C.A."/>
            <person name="Kistler H.C."/>
            <person name="Rep M."/>
        </authorList>
    </citation>
    <scope>GENOME REANNOTATION</scope>
    <source>
        <strain evidence="5">ATCC MYA-4620 / CBS 123657 / FGSC 9075 / NRRL 31084 / PH-1</strain>
        <strain evidence="4">PH-1 / ATCC MYA-4620 / FGSC 9075 / NRRL 31084</strain>
    </source>
</reference>
<feature type="domain" description="Protein kinase" evidence="2">
    <location>
        <begin position="391"/>
        <end position="744"/>
    </location>
</feature>
<dbReference type="Proteomes" id="UP000070720">
    <property type="component" value="Chromosome 1"/>
</dbReference>
<dbReference type="GO" id="GO:0004674">
    <property type="term" value="F:protein serine/threonine kinase activity"/>
    <property type="evidence" value="ECO:0007669"/>
    <property type="project" value="TreeGrafter"/>
</dbReference>
<evidence type="ECO:0000313" key="4">
    <source>
        <dbReference type="EnsemblFungi" id="CEF74399"/>
    </source>
</evidence>